<dbReference type="AlphaFoldDB" id="A0AA36HN03"/>
<dbReference type="Pfam" id="PF03457">
    <property type="entry name" value="HA"/>
    <property type="match status" value="9"/>
</dbReference>
<dbReference type="Pfam" id="PF00271">
    <property type="entry name" value="Helicase_C"/>
    <property type="match status" value="1"/>
</dbReference>
<dbReference type="PROSITE" id="PS51194">
    <property type="entry name" value="HELICASE_CTER"/>
    <property type="match status" value="1"/>
</dbReference>
<keyword evidence="4" id="KW-1185">Reference proteome</keyword>
<dbReference type="SUPFAM" id="SSF52540">
    <property type="entry name" value="P-loop containing nucleoside triphosphate hydrolases"/>
    <property type="match status" value="1"/>
</dbReference>
<feature type="domain" description="Helicase C-terminal" evidence="2">
    <location>
        <begin position="262"/>
        <end position="417"/>
    </location>
</feature>
<dbReference type="SMART" id="SM00487">
    <property type="entry name" value="DEXDc"/>
    <property type="match status" value="1"/>
</dbReference>
<dbReference type="GO" id="GO:0005524">
    <property type="term" value="F:ATP binding"/>
    <property type="evidence" value="ECO:0007669"/>
    <property type="project" value="InterPro"/>
</dbReference>
<dbReference type="InterPro" id="IPR005114">
    <property type="entry name" value="Helicase_assoc"/>
</dbReference>
<gene>
    <name evidence="3" type="ORF">EVOR1521_LOCUS1880</name>
</gene>
<dbReference type="InterPro" id="IPR014001">
    <property type="entry name" value="Helicase_ATP-bd"/>
</dbReference>
<reference evidence="3" key="1">
    <citation type="submission" date="2023-08" db="EMBL/GenBank/DDBJ databases">
        <authorList>
            <person name="Chen Y."/>
            <person name="Shah S."/>
            <person name="Dougan E. K."/>
            <person name="Thang M."/>
            <person name="Chan C."/>
        </authorList>
    </citation>
    <scope>NUCLEOTIDE SEQUENCE</scope>
</reference>
<proteinExistence type="predicted"/>
<dbReference type="EMBL" id="CAUJNA010000088">
    <property type="protein sequence ID" value="CAJ1371590.1"/>
    <property type="molecule type" value="Genomic_DNA"/>
</dbReference>
<dbReference type="GO" id="GO:0003677">
    <property type="term" value="F:DNA binding"/>
    <property type="evidence" value="ECO:0007669"/>
    <property type="project" value="InterPro"/>
</dbReference>
<accession>A0AA36HN03</accession>
<protein>
    <recommendedName>
        <fullName evidence="5">Helicase</fullName>
    </recommendedName>
</protein>
<dbReference type="InterPro" id="IPR006935">
    <property type="entry name" value="Helicase/UvrB_N"/>
</dbReference>
<sequence>MVVATNESTQLPQEWEWTGAKHRKYTAEEIELWRARARKRAAAEEHRPEVCKLERWPHQARCLEACRGFLANRSTAKRDFFVRMATGTGKSLVMADLLAGLGAQSQACIIVPKLDLMEQMARLLEGTLPDRKVSRVGTGWPADLTAEVFVCVRNSAWQLEHLNFDVVLLDEAHHYEPPLPLCQLPKRDEHFAEDNLTEGDLLGVHAKQVLALNASKRVFFSATLIQNEPDFDFDLRPAIEAGVIMDYTVLVPVLSEGDPRPALVEAIHNLPLARKILAFCNTVHEAKSFTDMLNDAGIAANHYNGQTSAKQRQDILSSFAQSEARGGIRVLVTVDVLSEGVDLPVADTCLFVAPRQGVRLRQCVGRVLRRHPGKVDAQVIAPPIVQKNDSSLEEEAGLRRLLRELAMADPLFQASLTASIGQKGRRVGILAGAMKENGLKESLATKPARVLGMRVFPNVLAACNASLAWIAPLRRLEAYKAVHGHLAVPFSYRTRDGFKLGQWVSTKRKARSNGKLSAEQIESLDTLGFVWDPLGELWQQGVTQLQAYRAEHGDVLVPKSYATEDGFNLGQWVSHKRHARSQGKLSAEQIESLDDLGFVWDPWGERWQQRLTQLQAYRAEHGDVLVPLSYAAADGFKLGWWTTQKRYARSKGKLSAEQIESLDALGFVWDPLGDLWQQGVTQLQAYRAEHGDVPVPQSHAAADGFKLGQWVSTKRHARSQGKLSAEQIESLDALGFVWDPLGELWQQGVTQLQAYRAEHGDVLVPKSYATEDGFNLGQWVSHKRHARSQGKLSAEQIESLDDLGFVWDPWGERWQQRLTQLQAYRAEHGDVLVPFSYAAADGFKLGRWTAQKRYARSKGKLSAEQIESLDALGFVWDPLGDLWQQGVTQLQAYRAEHGDGPVPQSHAAADGFKLGQWVSTKRHARSQGKLSAEQIESLDALGFVWDPLGELWQQGVTQLQAYRAEHGDVLVPKSYATEDGFKLGRWTAQKRYARSKGKLSAEQIEDLDALGFVWDPLGKLWQQGVTQLQAYRAEHGDVLVPFSHAAADGFNLGQWVKTQRKARSNGKLSAEQIESLDTLGFVWDPLGELWQQGVT</sequence>
<name>A0AA36HN03_9DINO</name>
<dbReference type="Gene3D" id="3.40.50.300">
    <property type="entry name" value="P-loop containing nucleotide triphosphate hydrolases"/>
    <property type="match status" value="2"/>
</dbReference>
<evidence type="ECO:0000313" key="4">
    <source>
        <dbReference type="Proteomes" id="UP001178507"/>
    </source>
</evidence>
<evidence type="ECO:0008006" key="5">
    <source>
        <dbReference type="Google" id="ProtNLM"/>
    </source>
</evidence>
<dbReference type="PROSITE" id="PS51192">
    <property type="entry name" value="HELICASE_ATP_BIND_1"/>
    <property type="match status" value="1"/>
</dbReference>
<dbReference type="Pfam" id="PF04851">
    <property type="entry name" value="ResIII"/>
    <property type="match status" value="1"/>
</dbReference>
<dbReference type="InterPro" id="IPR001650">
    <property type="entry name" value="Helicase_C-like"/>
</dbReference>
<dbReference type="Proteomes" id="UP001178507">
    <property type="component" value="Unassembled WGS sequence"/>
</dbReference>
<dbReference type="Gene3D" id="6.10.140.530">
    <property type="match status" value="9"/>
</dbReference>
<evidence type="ECO:0000259" key="2">
    <source>
        <dbReference type="PROSITE" id="PS51194"/>
    </source>
</evidence>
<dbReference type="InterPro" id="IPR027417">
    <property type="entry name" value="P-loop_NTPase"/>
</dbReference>
<evidence type="ECO:0000259" key="1">
    <source>
        <dbReference type="PROSITE" id="PS51192"/>
    </source>
</evidence>
<dbReference type="SMART" id="SM00490">
    <property type="entry name" value="HELICc"/>
    <property type="match status" value="1"/>
</dbReference>
<dbReference type="PANTHER" id="PTHR33418">
    <property type="entry name" value="HELICASE-ASSOCIATED"/>
    <property type="match status" value="1"/>
</dbReference>
<organism evidence="3 4">
    <name type="scientific">Effrenium voratum</name>
    <dbReference type="NCBI Taxonomy" id="2562239"/>
    <lineage>
        <taxon>Eukaryota</taxon>
        <taxon>Sar</taxon>
        <taxon>Alveolata</taxon>
        <taxon>Dinophyceae</taxon>
        <taxon>Suessiales</taxon>
        <taxon>Symbiodiniaceae</taxon>
        <taxon>Effrenium</taxon>
    </lineage>
</organism>
<dbReference type="PANTHER" id="PTHR33418:SF1">
    <property type="entry name" value="HELICASE-ASSOCIATED DOMAIN-CONTAINING PROTEIN"/>
    <property type="match status" value="1"/>
</dbReference>
<evidence type="ECO:0000313" key="3">
    <source>
        <dbReference type="EMBL" id="CAJ1371590.1"/>
    </source>
</evidence>
<dbReference type="GO" id="GO:0016787">
    <property type="term" value="F:hydrolase activity"/>
    <property type="evidence" value="ECO:0007669"/>
    <property type="project" value="InterPro"/>
</dbReference>
<feature type="domain" description="Helicase ATP-binding" evidence="1">
    <location>
        <begin position="71"/>
        <end position="242"/>
    </location>
</feature>
<comment type="caution">
    <text evidence="3">The sequence shown here is derived from an EMBL/GenBank/DDBJ whole genome shotgun (WGS) entry which is preliminary data.</text>
</comment>